<accession>A0A9X8Y7R3</accession>
<evidence type="ECO:0000313" key="1">
    <source>
        <dbReference type="EMBL" id="TCL42597.1"/>
    </source>
</evidence>
<dbReference type="AlphaFoldDB" id="A0A9X8Y7R3"/>
<dbReference type="RefSeq" id="WP_159448933.1">
    <property type="nucleotide sequence ID" value="NZ_JADNAH010000019.1"/>
</dbReference>
<protein>
    <submittedName>
        <fullName evidence="1">Uncharacterized protein DUF2508</fullName>
    </submittedName>
</protein>
<organism evidence="1 2">
    <name type="scientific">Harryflintia acetispora</name>
    <dbReference type="NCBI Taxonomy" id="1849041"/>
    <lineage>
        <taxon>Bacteria</taxon>
        <taxon>Bacillati</taxon>
        <taxon>Bacillota</taxon>
        <taxon>Clostridia</taxon>
        <taxon>Eubacteriales</taxon>
        <taxon>Oscillospiraceae</taxon>
        <taxon>Harryflintia</taxon>
    </lineage>
</organism>
<dbReference type="Proteomes" id="UP000294682">
    <property type="component" value="Unassembled WGS sequence"/>
</dbReference>
<dbReference type="Pfam" id="PF10704">
    <property type="entry name" value="DUF2508"/>
    <property type="match status" value="1"/>
</dbReference>
<sequence length="94" mass="10750">MRFVSLNAKGEGTPKDAAGRLRVVRSPILEDIDEVLRQLRESSARFDLVCDDDLLESIIYEQNALMARYRYLIKLAKQDGLTVPRERLPDCVTL</sequence>
<comment type="caution">
    <text evidence="1">The sequence shown here is derived from an EMBL/GenBank/DDBJ whole genome shotgun (WGS) entry which is preliminary data.</text>
</comment>
<dbReference type="InterPro" id="IPR019644">
    <property type="entry name" value="DUF2508"/>
</dbReference>
<evidence type="ECO:0000313" key="2">
    <source>
        <dbReference type="Proteomes" id="UP000294682"/>
    </source>
</evidence>
<keyword evidence="2" id="KW-1185">Reference proteome</keyword>
<dbReference type="EMBL" id="SLUK01000009">
    <property type="protein sequence ID" value="TCL42597.1"/>
    <property type="molecule type" value="Genomic_DNA"/>
</dbReference>
<reference evidence="1 2" key="1">
    <citation type="submission" date="2019-03" db="EMBL/GenBank/DDBJ databases">
        <title>Genomic Encyclopedia of Type Strains, Phase IV (KMG-IV): sequencing the most valuable type-strain genomes for metagenomic binning, comparative biology and taxonomic classification.</title>
        <authorList>
            <person name="Goeker M."/>
        </authorList>
    </citation>
    <scope>NUCLEOTIDE SEQUENCE [LARGE SCALE GENOMIC DNA]</scope>
    <source>
        <strain evidence="1 2">DSM 100433</strain>
    </source>
</reference>
<name>A0A9X8Y7R3_9FIRM</name>
<gene>
    <name evidence="1" type="ORF">EDD78_10962</name>
</gene>
<proteinExistence type="predicted"/>